<dbReference type="RefSeq" id="WP_379076161.1">
    <property type="nucleotide sequence ID" value="NZ_JBHULL010000006.1"/>
</dbReference>
<organism evidence="1 2">
    <name type="scientific">Pedobacter vanadiisoli</name>
    <dbReference type="NCBI Taxonomy" id="1761975"/>
    <lineage>
        <taxon>Bacteria</taxon>
        <taxon>Pseudomonadati</taxon>
        <taxon>Bacteroidota</taxon>
        <taxon>Sphingobacteriia</taxon>
        <taxon>Sphingobacteriales</taxon>
        <taxon>Sphingobacteriaceae</taxon>
        <taxon>Pedobacter</taxon>
    </lineage>
</organism>
<dbReference type="Proteomes" id="UP001597461">
    <property type="component" value="Unassembled WGS sequence"/>
</dbReference>
<comment type="caution">
    <text evidence="1">The sequence shown here is derived from an EMBL/GenBank/DDBJ whole genome shotgun (WGS) entry which is preliminary data.</text>
</comment>
<keyword evidence="2" id="KW-1185">Reference proteome</keyword>
<evidence type="ECO:0000313" key="1">
    <source>
        <dbReference type="EMBL" id="MFD2581977.1"/>
    </source>
</evidence>
<proteinExistence type="predicted"/>
<name>A0ABW5MFH3_9SPHI</name>
<gene>
    <name evidence="1" type="ORF">ACFSR6_05705</name>
</gene>
<evidence type="ECO:0000313" key="2">
    <source>
        <dbReference type="Proteomes" id="UP001597461"/>
    </source>
</evidence>
<sequence>MQLSIFSTPESVINNKPPDRGTFMAAAQFVMALNFAHEFELLSLSAMNIQPDNTKKGGLVFVRNGRLKMHPEIYDHLALISISSICAGSIYFHGRDKIAAEIANLPYREGLLNLEGAEEDYTAFKRLCSPVSRFFLLQAKKVQWSAILSAFRFFMMEGIWDVVDFVVRAMQQADTDVLACVQLLESMQKQHWYPAFCGSLHDFRATRYPLSKVGLESELPEMA</sequence>
<reference evidence="2" key="1">
    <citation type="journal article" date="2019" name="Int. J. Syst. Evol. Microbiol.">
        <title>The Global Catalogue of Microorganisms (GCM) 10K type strain sequencing project: providing services to taxonomists for standard genome sequencing and annotation.</title>
        <authorList>
            <consortium name="The Broad Institute Genomics Platform"/>
            <consortium name="The Broad Institute Genome Sequencing Center for Infectious Disease"/>
            <person name="Wu L."/>
            <person name="Ma J."/>
        </authorList>
    </citation>
    <scope>NUCLEOTIDE SEQUENCE [LARGE SCALE GENOMIC DNA]</scope>
    <source>
        <strain evidence="2">KCTC 42866</strain>
    </source>
</reference>
<accession>A0ABW5MFH3</accession>
<protein>
    <submittedName>
        <fullName evidence="1">Uncharacterized protein</fullName>
    </submittedName>
</protein>
<dbReference type="EMBL" id="JBHULL010000006">
    <property type="protein sequence ID" value="MFD2581977.1"/>
    <property type="molecule type" value="Genomic_DNA"/>
</dbReference>